<protein>
    <submittedName>
        <fullName evidence="2">Uncharacterized protein</fullName>
    </submittedName>
</protein>
<proteinExistence type="predicted"/>
<evidence type="ECO:0000256" key="1">
    <source>
        <dbReference type="SAM" id="MobiDB-lite"/>
    </source>
</evidence>
<dbReference type="Gene3D" id="3.60.15.10">
    <property type="entry name" value="Ribonuclease Z/Hydroxyacylglutathione hydrolase-like"/>
    <property type="match status" value="1"/>
</dbReference>
<name>A0A9P7PY40_9HYPO</name>
<comment type="caution">
    <text evidence="2">The sequence shown here is derived from an EMBL/GenBank/DDBJ whole genome shotgun (WGS) entry which is preliminary data.</text>
</comment>
<evidence type="ECO:0000313" key="3">
    <source>
        <dbReference type="Proteomes" id="UP000732380"/>
    </source>
</evidence>
<feature type="compositionally biased region" description="Basic and acidic residues" evidence="1">
    <location>
        <begin position="373"/>
        <end position="382"/>
    </location>
</feature>
<dbReference type="EMBL" id="SRQM01000403">
    <property type="protein sequence ID" value="KAG6111099.1"/>
    <property type="molecule type" value="Genomic_DNA"/>
</dbReference>
<dbReference type="PANTHER" id="PTHR36142">
    <property type="entry name" value="METALLO-HYDROLASE/OXIDOREDUCTASE SUPERFAMILY PROTEIN"/>
    <property type="match status" value="1"/>
</dbReference>
<dbReference type="AlphaFoldDB" id="A0A9P7PY40"/>
<dbReference type="PANTHER" id="PTHR36142:SF5">
    <property type="entry name" value="METALLO-BETA-LACTAMASE DOMAIN-CONTAINING PROTEIN"/>
    <property type="match status" value="1"/>
</dbReference>
<evidence type="ECO:0000313" key="2">
    <source>
        <dbReference type="EMBL" id="KAG6111099.1"/>
    </source>
</evidence>
<dbReference type="InterPro" id="IPR036866">
    <property type="entry name" value="RibonucZ/Hydroxyglut_hydro"/>
</dbReference>
<reference evidence="2 3" key="1">
    <citation type="journal article" date="2020" name="bioRxiv">
        <title>Whole genome comparisons of ergot fungi reveals the divergence and evolution of species within the genus Claviceps are the result of varying mechanisms driving genome evolution and host range expansion.</title>
        <authorList>
            <person name="Wyka S.A."/>
            <person name="Mondo S.J."/>
            <person name="Liu M."/>
            <person name="Dettman J."/>
            <person name="Nalam V."/>
            <person name="Broders K.D."/>
        </authorList>
    </citation>
    <scope>NUCLEOTIDE SEQUENCE [LARGE SCALE GENOMIC DNA]</scope>
    <source>
        <strain evidence="2 3">LM576</strain>
    </source>
</reference>
<organism evidence="2 3">
    <name type="scientific">Claviceps humidiphila</name>
    <dbReference type="NCBI Taxonomy" id="1294629"/>
    <lineage>
        <taxon>Eukaryota</taxon>
        <taxon>Fungi</taxon>
        <taxon>Dikarya</taxon>
        <taxon>Ascomycota</taxon>
        <taxon>Pezizomycotina</taxon>
        <taxon>Sordariomycetes</taxon>
        <taxon>Hypocreomycetidae</taxon>
        <taxon>Hypocreales</taxon>
        <taxon>Clavicipitaceae</taxon>
        <taxon>Claviceps</taxon>
    </lineage>
</organism>
<sequence>MALTIKQLNGDASFLLTFERIDPYSPGGTSSAEPFRILLDPCLAPPSSSSPFSSSTAPRTRPACVSPKDVPVPDVIIISNSRSAHQNEATLRYFARGGDKPLILAEPTAAKVIQSWRNFQHEKVTALHRWQDPRQTGLSTVVRIPVAARVIGDDEGLVTVALITQKRERKGLGSAIGITYRPASSARCLYTRPVSTTVSSTINNRHSRGSAPFLALNSPTLPPLPAFTPLAPPAVRSTAQCIRPTRSMASLSPHAKDRGVSIIFSPHGIPYREIESYATSHLLAEAALPLTVLLHSFDTVSRPWWLGGTLTSGFEDGQEIIAKLGARVWISACDADKNTATSNGLIRRFTRRRKYSRDEVRRLVNAPGPGPLERQDTHHGRPEVGSGRHRKAERPTEVLALQVGEDVTLTSEGVWPADQPVQEDDATRHLGIRLVPPRVSDLLAARTSRRGVSTRGPAAVAVA</sequence>
<keyword evidence="3" id="KW-1185">Reference proteome</keyword>
<accession>A0A9P7PY40</accession>
<feature type="region of interest" description="Disordered" evidence="1">
    <location>
        <begin position="363"/>
        <end position="393"/>
    </location>
</feature>
<gene>
    <name evidence="2" type="ORF">E4U13_005086</name>
</gene>
<dbReference type="Proteomes" id="UP000732380">
    <property type="component" value="Unassembled WGS sequence"/>
</dbReference>